<dbReference type="SUPFAM" id="SSF116734">
    <property type="entry name" value="DNA methylase specificity domain"/>
    <property type="match status" value="2"/>
</dbReference>
<evidence type="ECO:0000313" key="5">
    <source>
        <dbReference type="EMBL" id="KGX90039.1"/>
    </source>
</evidence>
<evidence type="ECO:0000256" key="3">
    <source>
        <dbReference type="ARBA" id="ARBA00023125"/>
    </source>
</evidence>
<dbReference type="PANTHER" id="PTHR30408">
    <property type="entry name" value="TYPE-1 RESTRICTION ENZYME ECOKI SPECIFICITY PROTEIN"/>
    <property type="match status" value="1"/>
</dbReference>
<feature type="domain" description="Type I restriction modification DNA specificity" evidence="4">
    <location>
        <begin position="62"/>
        <end position="224"/>
    </location>
</feature>
<keyword evidence="6" id="KW-1185">Reference proteome</keyword>
<dbReference type="Proteomes" id="UP000030403">
    <property type="component" value="Unassembled WGS sequence"/>
</dbReference>
<evidence type="ECO:0000259" key="4">
    <source>
        <dbReference type="Pfam" id="PF01420"/>
    </source>
</evidence>
<proteinExistence type="inferred from homology"/>
<gene>
    <name evidence="5" type="ORF">N783_02525</name>
</gene>
<sequence length="267" mass="30331">MSTNEIAKLSIPLPPLESQKQIVNVLDLAKELINKRRDQILALDEMTQSLFLEMFGDPKINPKNWPVGTIEDLSIKTQYGTSKKADEQNGSYSILRMNNITYNGGWDFSSLKYIDLNDKDKEKFLVNKGELLFNRTNSKELVGKTAVYREDEPMAFAGYLIKLICNEKANEEFISAYLNSKYGKVVLNSMAKNIVGMANINAKELKSISIYIPPKDLQDEFADINLKIMKKRELLLKGLDKLEEQYLSLLQSAFKGELFAQAKVSNL</sequence>
<comment type="similarity">
    <text evidence="1">Belongs to the type-I restriction system S methylase family.</text>
</comment>
<dbReference type="GO" id="GO:0009307">
    <property type="term" value="P:DNA restriction-modification system"/>
    <property type="evidence" value="ECO:0007669"/>
    <property type="project" value="UniProtKB-KW"/>
</dbReference>
<evidence type="ECO:0000256" key="1">
    <source>
        <dbReference type="ARBA" id="ARBA00010923"/>
    </source>
</evidence>
<evidence type="ECO:0000256" key="2">
    <source>
        <dbReference type="ARBA" id="ARBA00022747"/>
    </source>
</evidence>
<accession>A0A0A5GDJ7</accession>
<dbReference type="EMBL" id="AVPF01000010">
    <property type="protein sequence ID" value="KGX90039.1"/>
    <property type="molecule type" value="Genomic_DNA"/>
</dbReference>
<reference evidence="5 6" key="1">
    <citation type="submission" date="2013-08" db="EMBL/GenBank/DDBJ databases">
        <authorList>
            <person name="Huang J."/>
            <person name="Wang G."/>
        </authorList>
    </citation>
    <scope>NUCLEOTIDE SEQUENCE [LARGE SCALE GENOMIC DNA]</scope>
    <source>
        <strain evidence="5 6">BH030004</strain>
    </source>
</reference>
<evidence type="ECO:0000313" key="6">
    <source>
        <dbReference type="Proteomes" id="UP000030403"/>
    </source>
</evidence>
<dbReference type="eggNOG" id="COG0732">
    <property type="taxonomic scope" value="Bacteria"/>
</dbReference>
<protein>
    <submittedName>
        <fullName evidence="5">Restriction endonuclease</fullName>
    </submittedName>
</protein>
<dbReference type="AlphaFoldDB" id="A0A0A5GDJ7"/>
<dbReference type="PANTHER" id="PTHR30408:SF12">
    <property type="entry name" value="TYPE I RESTRICTION ENZYME MJAVIII SPECIFICITY SUBUNIT"/>
    <property type="match status" value="1"/>
</dbReference>
<dbReference type="InterPro" id="IPR000055">
    <property type="entry name" value="Restrct_endonuc_typeI_TRD"/>
</dbReference>
<dbReference type="STRING" id="1385511.GCA_000425225_02632"/>
<dbReference type="InterPro" id="IPR052021">
    <property type="entry name" value="Type-I_RS_S_subunit"/>
</dbReference>
<comment type="caution">
    <text evidence="5">The sequence shown here is derived from an EMBL/GenBank/DDBJ whole genome shotgun (WGS) entry which is preliminary data.</text>
</comment>
<dbReference type="CDD" id="cd17524">
    <property type="entry name" value="RMtype1_S_EcoUTORF5051P-TRD2-CR2_like"/>
    <property type="match status" value="1"/>
</dbReference>
<name>A0A0A5GDJ7_9BACI</name>
<keyword evidence="3" id="KW-0238">DNA-binding</keyword>
<dbReference type="InterPro" id="IPR044946">
    <property type="entry name" value="Restrct_endonuc_typeI_TRD_sf"/>
</dbReference>
<keyword evidence="5" id="KW-0540">Nuclease</keyword>
<dbReference type="GO" id="GO:0004519">
    <property type="term" value="F:endonuclease activity"/>
    <property type="evidence" value="ECO:0007669"/>
    <property type="project" value="UniProtKB-KW"/>
</dbReference>
<keyword evidence="2" id="KW-0680">Restriction system</keyword>
<dbReference type="Gene3D" id="3.90.220.20">
    <property type="entry name" value="DNA methylase specificity domains"/>
    <property type="match status" value="2"/>
</dbReference>
<dbReference type="GO" id="GO:0003677">
    <property type="term" value="F:DNA binding"/>
    <property type="evidence" value="ECO:0007669"/>
    <property type="project" value="UniProtKB-KW"/>
</dbReference>
<keyword evidence="5" id="KW-0378">Hydrolase</keyword>
<keyword evidence="5" id="KW-0255">Endonuclease</keyword>
<dbReference type="Pfam" id="PF01420">
    <property type="entry name" value="Methylase_S"/>
    <property type="match status" value="1"/>
</dbReference>
<organism evidence="5 6">
    <name type="scientific">Pontibacillus marinus BH030004 = DSM 16465</name>
    <dbReference type="NCBI Taxonomy" id="1385511"/>
    <lineage>
        <taxon>Bacteria</taxon>
        <taxon>Bacillati</taxon>
        <taxon>Bacillota</taxon>
        <taxon>Bacilli</taxon>
        <taxon>Bacillales</taxon>
        <taxon>Bacillaceae</taxon>
        <taxon>Pontibacillus</taxon>
    </lineage>
</organism>